<sequence>MAEIRSASEIAAKWATVTPQRTSDYESGVRQPRKDWARATAAAADAWKTGVTDAIAGGRFVKGVNRAGTAVWQAGAIDKGIPRWGQGVQVAQSKYETAFAPYRDAIEGVTLPPRFARRDPRNLDRVKAIVDAMNKTKARLSGA</sequence>
<accession>A0A0F9MW08</accession>
<comment type="caution">
    <text evidence="1">The sequence shown here is derived from an EMBL/GenBank/DDBJ whole genome shotgun (WGS) entry which is preliminary data.</text>
</comment>
<protein>
    <submittedName>
        <fullName evidence="1">Uncharacterized protein</fullName>
    </submittedName>
</protein>
<gene>
    <name evidence="1" type="ORF">LCGC14_1041570</name>
</gene>
<dbReference type="EMBL" id="LAZR01004291">
    <property type="protein sequence ID" value="KKN09944.1"/>
    <property type="molecule type" value="Genomic_DNA"/>
</dbReference>
<evidence type="ECO:0000313" key="1">
    <source>
        <dbReference type="EMBL" id="KKN09944.1"/>
    </source>
</evidence>
<dbReference type="AlphaFoldDB" id="A0A0F9MW08"/>
<proteinExistence type="predicted"/>
<reference evidence="1" key="1">
    <citation type="journal article" date="2015" name="Nature">
        <title>Complex archaea that bridge the gap between prokaryotes and eukaryotes.</title>
        <authorList>
            <person name="Spang A."/>
            <person name="Saw J.H."/>
            <person name="Jorgensen S.L."/>
            <person name="Zaremba-Niedzwiedzka K."/>
            <person name="Martijn J."/>
            <person name="Lind A.E."/>
            <person name="van Eijk R."/>
            <person name="Schleper C."/>
            <person name="Guy L."/>
            <person name="Ettema T.J."/>
        </authorList>
    </citation>
    <scope>NUCLEOTIDE SEQUENCE</scope>
</reference>
<name>A0A0F9MW08_9ZZZZ</name>
<organism evidence="1">
    <name type="scientific">marine sediment metagenome</name>
    <dbReference type="NCBI Taxonomy" id="412755"/>
    <lineage>
        <taxon>unclassified sequences</taxon>
        <taxon>metagenomes</taxon>
        <taxon>ecological metagenomes</taxon>
    </lineage>
</organism>